<dbReference type="Proteomes" id="UP001516400">
    <property type="component" value="Unassembled WGS sequence"/>
</dbReference>
<proteinExistence type="predicted"/>
<gene>
    <name evidence="1" type="ORF">HHI36_007886</name>
</gene>
<comment type="caution">
    <text evidence="1">The sequence shown here is derived from an EMBL/GenBank/DDBJ whole genome shotgun (WGS) entry which is preliminary data.</text>
</comment>
<evidence type="ECO:0000313" key="2">
    <source>
        <dbReference type="Proteomes" id="UP001516400"/>
    </source>
</evidence>
<dbReference type="AlphaFoldDB" id="A0ABD2MRC5"/>
<evidence type="ECO:0000313" key="1">
    <source>
        <dbReference type="EMBL" id="KAL3268789.1"/>
    </source>
</evidence>
<protein>
    <submittedName>
        <fullName evidence="1">Uncharacterized protein</fullName>
    </submittedName>
</protein>
<organism evidence="1 2">
    <name type="scientific">Cryptolaemus montrouzieri</name>
    <dbReference type="NCBI Taxonomy" id="559131"/>
    <lineage>
        <taxon>Eukaryota</taxon>
        <taxon>Metazoa</taxon>
        <taxon>Ecdysozoa</taxon>
        <taxon>Arthropoda</taxon>
        <taxon>Hexapoda</taxon>
        <taxon>Insecta</taxon>
        <taxon>Pterygota</taxon>
        <taxon>Neoptera</taxon>
        <taxon>Endopterygota</taxon>
        <taxon>Coleoptera</taxon>
        <taxon>Polyphaga</taxon>
        <taxon>Cucujiformia</taxon>
        <taxon>Coccinelloidea</taxon>
        <taxon>Coccinellidae</taxon>
        <taxon>Scymninae</taxon>
        <taxon>Scymnini</taxon>
        <taxon>Cryptolaemus</taxon>
    </lineage>
</organism>
<sequence length="117" mass="12590">MFIVRRIPLGQNPIHLRDRKGLSSANVAGARVKDPQGTDVRDKCSNRRCFQMPSGGPTGRSAHLCDASGKAHGWTGSTIARQCGCYESGPPEESEMNTNRPSHTLGPVSCPKLAQCE</sequence>
<name>A0ABD2MRC5_9CUCU</name>
<accession>A0ABD2MRC5</accession>
<reference evidence="1 2" key="1">
    <citation type="journal article" date="2021" name="BMC Biol.">
        <title>Horizontally acquired antibacterial genes associated with adaptive radiation of ladybird beetles.</title>
        <authorList>
            <person name="Li H.S."/>
            <person name="Tang X.F."/>
            <person name="Huang Y.H."/>
            <person name="Xu Z.Y."/>
            <person name="Chen M.L."/>
            <person name="Du X.Y."/>
            <person name="Qiu B.Y."/>
            <person name="Chen P.T."/>
            <person name="Zhang W."/>
            <person name="Slipinski A."/>
            <person name="Escalona H.E."/>
            <person name="Waterhouse R.M."/>
            <person name="Zwick A."/>
            <person name="Pang H."/>
        </authorList>
    </citation>
    <scope>NUCLEOTIDE SEQUENCE [LARGE SCALE GENOMIC DNA]</scope>
    <source>
        <strain evidence="1">SYSU2018</strain>
    </source>
</reference>
<keyword evidence="2" id="KW-1185">Reference proteome</keyword>
<dbReference type="EMBL" id="JABFTP020000021">
    <property type="protein sequence ID" value="KAL3268789.1"/>
    <property type="molecule type" value="Genomic_DNA"/>
</dbReference>